<reference evidence="10" key="1">
    <citation type="submission" date="2012-04" db="EMBL/GenBank/DDBJ databases">
        <title>The Genome Sequence of Loa loa.</title>
        <authorList>
            <consortium name="The Broad Institute Genome Sequencing Platform"/>
            <consortium name="Broad Institute Genome Sequencing Center for Infectious Disease"/>
            <person name="Nutman T.B."/>
            <person name="Fink D.L."/>
            <person name="Russ C."/>
            <person name="Young S."/>
            <person name="Zeng Q."/>
            <person name="Gargeya S."/>
            <person name="Alvarado L."/>
            <person name="Berlin A."/>
            <person name="Chapman S.B."/>
            <person name="Chen Z."/>
            <person name="Freedman E."/>
            <person name="Gellesch M."/>
            <person name="Goldberg J."/>
            <person name="Griggs A."/>
            <person name="Gujja S."/>
            <person name="Heilman E.R."/>
            <person name="Heiman D."/>
            <person name="Howarth C."/>
            <person name="Mehta T."/>
            <person name="Neiman D."/>
            <person name="Pearson M."/>
            <person name="Roberts A."/>
            <person name="Saif S."/>
            <person name="Shea T."/>
            <person name="Shenoy N."/>
            <person name="Sisk P."/>
            <person name="Stolte C."/>
            <person name="Sykes S."/>
            <person name="White J."/>
            <person name="Yandava C."/>
            <person name="Haas B."/>
            <person name="Henn M.R."/>
            <person name="Nusbaum C."/>
            <person name="Birren B."/>
        </authorList>
    </citation>
    <scope>NUCLEOTIDE SEQUENCE [LARGE SCALE GENOMIC DNA]</scope>
</reference>
<evidence type="ECO:0000256" key="8">
    <source>
        <dbReference type="PROSITE-ProRule" id="PRU00027"/>
    </source>
</evidence>
<dbReference type="SUPFAM" id="SSF53098">
    <property type="entry name" value="Ribonuclease H-like"/>
    <property type="match status" value="1"/>
</dbReference>
<evidence type="ECO:0000259" key="9">
    <source>
        <dbReference type="PROSITE" id="PS50808"/>
    </source>
</evidence>
<proteinExistence type="predicted"/>
<dbReference type="eggNOG" id="ENOG502SDN1">
    <property type="taxonomic scope" value="Eukaryota"/>
</dbReference>
<dbReference type="GO" id="GO:0005634">
    <property type="term" value="C:nucleus"/>
    <property type="evidence" value="ECO:0007669"/>
    <property type="project" value="UniProtKB-SubCell"/>
</dbReference>
<dbReference type="GO" id="GO:0008270">
    <property type="term" value="F:zinc ion binding"/>
    <property type="evidence" value="ECO:0007669"/>
    <property type="project" value="UniProtKB-KW"/>
</dbReference>
<dbReference type="PANTHER" id="PTHR46481:SF10">
    <property type="entry name" value="ZINC FINGER BED DOMAIN-CONTAINING PROTEIN 39"/>
    <property type="match status" value="1"/>
</dbReference>
<keyword evidence="4" id="KW-0862">Zinc</keyword>
<dbReference type="WBParaSite" id="EN70_2840">
    <property type="protein sequence ID" value="EN70_2840"/>
    <property type="gene ID" value="EN70_2840"/>
</dbReference>
<dbReference type="PROSITE" id="PS50808">
    <property type="entry name" value="ZF_BED"/>
    <property type="match status" value="1"/>
</dbReference>
<dbReference type="Proteomes" id="UP000095285">
    <property type="component" value="Unassembled WGS sequence"/>
</dbReference>
<dbReference type="InterPro" id="IPR052035">
    <property type="entry name" value="ZnF_BED_domain_contain"/>
</dbReference>
<protein>
    <submittedName>
        <fullName evidence="11">BED-type domain-containing protein</fullName>
    </submittedName>
</protein>
<dbReference type="PANTHER" id="PTHR46481">
    <property type="entry name" value="ZINC FINGER BED DOMAIN-CONTAINING PROTEIN 4"/>
    <property type="match status" value="1"/>
</dbReference>
<evidence type="ECO:0000256" key="7">
    <source>
        <dbReference type="ARBA" id="ARBA00023242"/>
    </source>
</evidence>
<name>A0A1I7VI54_LOALO</name>
<keyword evidence="6" id="KW-0804">Transcription</keyword>
<evidence type="ECO:0000256" key="3">
    <source>
        <dbReference type="ARBA" id="ARBA00022771"/>
    </source>
</evidence>
<reference evidence="11" key="2">
    <citation type="submission" date="2016-11" db="UniProtKB">
        <authorList>
            <consortium name="WormBaseParasite"/>
        </authorList>
    </citation>
    <scope>IDENTIFICATION</scope>
</reference>
<evidence type="ECO:0000256" key="1">
    <source>
        <dbReference type="ARBA" id="ARBA00004123"/>
    </source>
</evidence>
<evidence type="ECO:0000256" key="4">
    <source>
        <dbReference type="ARBA" id="ARBA00022833"/>
    </source>
</evidence>
<evidence type="ECO:0000256" key="2">
    <source>
        <dbReference type="ARBA" id="ARBA00022723"/>
    </source>
</evidence>
<sequence>MDPQEQTVTFVEKLLECFSHGQIILIAGYHTESMPGIKLATEDQLLTTVRTRHPALRKTAAISDETIDDENTASESHSWSSNGANSINSFASIKRSNQPATTAVCTKNELLSSEDNSNIIAAHHHRNTLPAHAYSVPPMQSSKLHDISAINTIRNSDGNFTEETNGQLSDAQTMIKHQVPNDPSGLNTAYCRDTGVTLPLNNHFMPPKSVVQDDVRMKLGKFELVKKKGRSEMWNLFGQVPNDPSGLNTAYCRDTGVTLPLNSHLMPPKSVIQDDIRMKLGRFELVKKKGRSEVWNLFGQVLDTITGARLPYVACYACKVLYTDTGGGTGNMTRHRCPIGSSYKDCSMSSSTEATNDTSGQQSFETLASGYVGQLSPDTSTAYRRDSPAPPLASHTSLTAQSSFETSFSDYDRRIFCSAIMRCCAIDLLPPTIFQGDGMHGVIETAISVGRRCRCPDRQAVSTLIPEISILNQAIEANTAMVLSELTAEVGQIARTSGFSFSVERVANEDDIAVISANYITAEWKYKHHIMNVDTLEKVKTGLETMIREAGESKRLLCVTENIPNCSGHAHLYCICYTLNNLIHEIFGELCDQRHNVFTIFMECQKIVDAIEKSGLDHWADPPNKKRAGKLDYLFYGYEMLKYLKDCVHHLPVSQYPDIVELVRSIDWSTADEIRKYLEPFHIIASIFNNKSTISFHMVQPEWFALIHEFSSDDEDDLNNNDASTWISALRRKTESALRSATGSVIMPEHRMATVLNPRLKHLPVICSDEERSETYSRIRELIGTSEMKNLKSEELPSGADDGEPPKKRISFLSSLEDHVIIDDELECYLRSQYPASQTKDVLQFWSTVGQAQFPHLSLLARFLLSIPAACVVHKSQNVLKLTPEHLSSLLLLRSSYAQAVSSGHSILA</sequence>
<evidence type="ECO:0000313" key="11">
    <source>
        <dbReference type="WBParaSite" id="EN70_2840"/>
    </source>
</evidence>
<organism evidence="10 11">
    <name type="scientific">Loa loa</name>
    <name type="common">Eye worm</name>
    <name type="synonym">Filaria loa</name>
    <dbReference type="NCBI Taxonomy" id="7209"/>
    <lineage>
        <taxon>Eukaryota</taxon>
        <taxon>Metazoa</taxon>
        <taxon>Ecdysozoa</taxon>
        <taxon>Nematoda</taxon>
        <taxon>Chromadorea</taxon>
        <taxon>Rhabditida</taxon>
        <taxon>Spirurina</taxon>
        <taxon>Spiruromorpha</taxon>
        <taxon>Filarioidea</taxon>
        <taxon>Onchocercidae</taxon>
        <taxon>Loa</taxon>
    </lineage>
</organism>
<keyword evidence="7" id="KW-0539">Nucleus</keyword>
<evidence type="ECO:0000256" key="6">
    <source>
        <dbReference type="ARBA" id="ARBA00023163"/>
    </source>
</evidence>
<feature type="domain" description="BED-type" evidence="9">
    <location>
        <begin position="289"/>
        <end position="335"/>
    </location>
</feature>
<comment type="subcellular location">
    <subcellularLocation>
        <location evidence="1">Nucleus</location>
    </subcellularLocation>
</comment>
<evidence type="ECO:0000313" key="10">
    <source>
        <dbReference type="Proteomes" id="UP000095285"/>
    </source>
</evidence>
<accession>A0A1I7VI54</accession>
<evidence type="ECO:0000256" key="5">
    <source>
        <dbReference type="ARBA" id="ARBA00023015"/>
    </source>
</evidence>
<dbReference type="GO" id="GO:0003677">
    <property type="term" value="F:DNA binding"/>
    <property type="evidence" value="ECO:0007669"/>
    <property type="project" value="InterPro"/>
</dbReference>
<keyword evidence="5" id="KW-0805">Transcription regulation</keyword>
<keyword evidence="10" id="KW-1185">Reference proteome</keyword>
<dbReference type="InterPro" id="IPR012337">
    <property type="entry name" value="RNaseH-like_sf"/>
</dbReference>
<keyword evidence="2" id="KW-0479">Metal-binding</keyword>
<keyword evidence="3 8" id="KW-0863">Zinc-finger</keyword>
<dbReference type="AlphaFoldDB" id="A0A1I7VI54"/>
<dbReference type="InterPro" id="IPR003656">
    <property type="entry name" value="Znf_BED"/>
</dbReference>